<proteinExistence type="predicted"/>
<evidence type="ECO:0000313" key="3">
    <source>
        <dbReference type="EMBL" id="WWC73283.1"/>
    </source>
</evidence>
<dbReference type="GeneID" id="30173575"/>
<dbReference type="EMBL" id="CP144528">
    <property type="protein sequence ID" value="WWC73283.1"/>
    <property type="molecule type" value="Genomic_DNA"/>
</dbReference>
<organism evidence="2">
    <name type="scientific">Kwoniella pini CBS 10737</name>
    <dbReference type="NCBI Taxonomy" id="1296096"/>
    <lineage>
        <taxon>Eukaryota</taxon>
        <taxon>Fungi</taxon>
        <taxon>Dikarya</taxon>
        <taxon>Basidiomycota</taxon>
        <taxon>Agaricomycotina</taxon>
        <taxon>Tremellomycetes</taxon>
        <taxon>Tremellales</taxon>
        <taxon>Cryptococcaceae</taxon>
        <taxon>Kwoniella</taxon>
    </lineage>
</organism>
<feature type="region of interest" description="Disordered" evidence="1">
    <location>
        <begin position="25"/>
        <end position="64"/>
    </location>
</feature>
<sequence>MSQQSEKEEPLQKLCRRLADIGMTNTIGHDAQSRPGPMSGDCSVCSSTKKKVSQADEASGLDEEDCEKARQYIWGSAAVPHWESDESVDEDALFNEDKSVHASDSNDAGGSDTERESINNNGKRVRGD</sequence>
<evidence type="ECO:0000313" key="4">
    <source>
        <dbReference type="Proteomes" id="UP000094020"/>
    </source>
</evidence>
<dbReference type="KEGG" id="kpin:30173575"/>
<feature type="region of interest" description="Disordered" evidence="1">
    <location>
        <begin position="81"/>
        <end position="128"/>
    </location>
</feature>
<reference evidence="3" key="2">
    <citation type="submission" date="2013-07" db="EMBL/GenBank/DDBJ databases">
        <authorList>
            <consortium name="The Broad Institute Genome Sequencing Platform"/>
            <person name="Cuomo C."/>
            <person name="Litvintseva A."/>
            <person name="Chen Y."/>
            <person name="Heitman J."/>
            <person name="Sun S."/>
            <person name="Springer D."/>
            <person name="Dromer F."/>
            <person name="Young S.K."/>
            <person name="Zeng Q."/>
            <person name="Gargeya S."/>
            <person name="Fitzgerald M."/>
            <person name="Abouelleil A."/>
            <person name="Alvarado L."/>
            <person name="Berlin A.M."/>
            <person name="Chapman S.B."/>
            <person name="Dewar J."/>
            <person name="Goldberg J."/>
            <person name="Griggs A."/>
            <person name="Gujja S."/>
            <person name="Hansen M."/>
            <person name="Howarth C."/>
            <person name="Imamovic A."/>
            <person name="Larimer J."/>
            <person name="McCowan C."/>
            <person name="Murphy C."/>
            <person name="Pearson M."/>
            <person name="Priest M."/>
            <person name="Roberts A."/>
            <person name="Saif S."/>
            <person name="Shea T."/>
            <person name="Sykes S."/>
            <person name="Wortman J."/>
            <person name="Nusbaum C."/>
            <person name="Birren B."/>
        </authorList>
    </citation>
    <scope>NUCLEOTIDE SEQUENCE</scope>
    <source>
        <strain evidence="3">CBS 10737</strain>
    </source>
</reference>
<accession>A0A1B9HYV9</accession>
<name>A0A1B9HYV9_9TREE</name>
<reference evidence="2" key="3">
    <citation type="submission" date="2016-07" db="EMBL/GenBank/DDBJ databases">
        <title>Evolution of pathogenesis and genome organization in the Tremellales.</title>
        <authorList>
            <person name="Cuomo C."/>
            <person name="Litvintseva A."/>
            <person name="Heitman J."/>
            <person name="Chen Y."/>
            <person name="Sun S."/>
            <person name="Springer D."/>
            <person name="Dromer F."/>
            <person name="Young S."/>
            <person name="Zeng Q."/>
            <person name="Chapman S."/>
            <person name="Gujja S."/>
            <person name="Saif S."/>
            <person name="Birren B."/>
        </authorList>
    </citation>
    <scope>NUCLEOTIDE SEQUENCE</scope>
    <source>
        <strain evidence="2">CBS 10737</strain>
    </source>
</reference>
<dbReference type="Proteomes" id="UP000094020">
    <property type="component" value="Chromosome 10"/>
</dbReference>
<keyword evidence="4" id="KW-1185">Reference proteome</keyword>
<evidence type="ECO:0000313" key="2">
    <source>
        <dbReference type="EMBL" id="OCF48428.1"/>
    </source>
</evidence>
<dbReference type="EMBL" id="KI894013">
    <property type="protein sequence ID" value="OCF48428.1"/>
    <property type="molecule type" value="Genomic_DNA"/>
</dbReference>
<gene>
    <name evidence="2" type="ORF">I206_05206</name>
    <name evidence="3" type="ORF">I206_107249</name>
</gene>
<dbReference type="AlphaFoldDB" id="A0A1B9HYV9"/>
<evidence type="ECO:0000256" key="1">
    <source>
        <dbReference type="SAM" id="MobiDB-lite"/>
    </source>
</evidence>
<dbReference type="RefSeq" id="XP_019009647.1">
    <property type="nucleotide sequence ID" value="XM_019156929.1"/>
</dbReference>
<protein>
    <submittedName>
        <fullName evidence="2">Uncharacterized protein</fullName>
    </submittedName>
</protein>
<reference evidence="2" key="1">
    <citation type="submission" date="2013-07" db="EMBL/GenBank/DDBJ databases">
        <title>The Genome Sequence of Cryptococcus pinus CBS10737.</title>
        <authorList>
            <consortium name="The Broad Institute Genome Sequencing Platform"/>
            <person name="Cuomo C."/>
            <person name="Litvintseva A."/>
            <person name="Chen Y."/>
            <person name="Heitman J."/>
            <person name="Sun S."/>
            <person name="Springer D."/>
            <person name="Dromer F."/>
            <person name="Young S.K."/>
            <person name="Zeng Q."/>
            <person name="Gargeya S."/>
            <person name="Fitzgerald M."/>
            <person name="Abouelleil A."/>
            <person name="Alvarado L."/>
            <person name="Berlin A.M."/>
            <person name="Chapman S.B."/>
            <person name="Dewar J."/>
            <person name="Goldberg J."/>
            <person name="Griggs A."/>
            <person name="Gujja S."/>
            <person name="Hansen M."/>
            <person name="Howarth C."/>
            <person name="Imamovic A."/>
            <person name="Larimer J."/>
            <person name="McCowan C."/>
            <person name="Murphy C."/>
            <person name="Pearson M."/>
            <person name="Priest M."/>
            <person name="Roberts A."/>
            <person name="Saif S."/>
            <person name="Shea T."/>
            <person name="Sykes S."/>
            <person name="Wortman J."/>
            <person name="Nusbaum C."/>
            <person name="Birren B."/>
        </authorList>
    </citation>
    <scope>NUCLEOTIDE SEQUENCE [LARGE SCALE GENOMIC DNA]</scope>
    <source>
        <strain evidence="2">CBS 10737</strain>
    </source>
</reference>
<reference evidence="3" key="4">
    <citation type="submission" date="2024-02" db="EMBL/GenBank/DDBJ databases">
        <title>Comparative genomics of Cryptococcus and Kwoniella reveals pathogenesis evolution and contrasting modes of karyotype evolution via chromosome fusion or intercentromeric recombination.</title>
        <authorList>
            <person name="Coelho M.A."/>
            <person name="David-Palma M."/>
            <person name="Shea T."/>
            <person name="Bowers K."/>
            <person name="McGinley-Smith S."/>
            <person name="Mohammad A.W."/>
            <person name="Gnirke A."/>
            <person name="Yurkov A.M."/>
            <person name="Nowrousian M."/>
            <person name="Sun S."/>
            <person name="Cuomo C.A."/>
            <person name="Heitman J."/>
        </authorList>
    </citation>
    <scope>NUCLEOTIDE SEQUENCE</scope>
    <source>
        <strain evidence="3">CBS 10737</strain>
    </source>
</reference>
<feature type="compositionally biased region" description="Acidic residues" evidence="1">
    <location>
        <begin position="85"/>
        <end position="94"/>
    </location>
</feature>